<evidence type="ECO:0000313" key="1">
    <source>
        <dbReference type="EMBL" id="QHT36283.1"/>
    </source>
</evidence>
<dbReference type="PANTHER" id="PTHR14136:SF17">
    <property type="entry name" value="BTB_POZ DOMAIN-CONTAINING PROTEIN KCTD9"/>
    <property type="match status" value="1"/>
</dbReference>
<dbReference type="InterPro" id="IPR001646">
    <property type="entry name" value="5peptide_repeat"/>
</dbReference>
<dbReference type="InterPro" id="IPR051082">
    <property type="entry name" value="Pentapeptide-BTB/POZ_domain"/>
</dbReference>
<sequence length="1251" mass="137102">MSNFKLSNVKKQKTNLLLDSFINCINNLRSSIKINNKLNAKIKNISNNINRYEQTTNTNNSFLKTFYSYIGYFNKKFLKSNFPKAKFNKHSSTLTNVFLNGIYLEGADLNGMNLSNAYLKGIDFKGAKLINVNFSGANLKNVNLCGADLTGAKLTGVFSGGIKSDLKTKLPTNYAISLGHIIGPGVNLTKANLSNIEFYNIDLTGAILDGAYYTKIALYDPASCYRKRGSYPFKVGCYANDKSIPPKKYKFVKTDLGRTFLIGPNMNLSGVVGSNMDISNLDLSTCKLKRSFICANNTTNTLLPPNYTFVQNIFIFSIDNNDNIPQSALVGPYVYFSCIDSVGAFLQQADSLINVDLTGFRSNTNYFTMCPGPFFNAFLKYKTVENEYFQQFKDKYQTWKEGEDIVLRNKGINGPGLSGEYKNLPPGYKLIRKLFGTDPTYKFNIVAYYVLGPKCSSIYLDLRNCDIRNVDLRGSNFKGVISGGLIHDHTTLLSPNYIIIKGCLFGPGVNLSRMDISGLDLSKCDLTGVISGGTISDKHTKLPPKYRMVNTCILGPGVNLKYNRVKGAGLMYADLSNLDLSNADLTGVNLTGANLTNVKFHNTILNAADLTNAILTNVSGKITIFKCCKYQKTYPLQLPDGYTIINRYIVGLNVNLSNAILKNINFEINLGASNLSNAVLTGSQFFSQIDGCNLKRIITGNFKISPKPYYLPDGYFVINGYIMGPEVNLYKADLSTLDLGVHSTRILQNSLQNAILTKANLKGTNLSTIILSGVISGKIKWDQTTKLPEKYAIIKGYIVGPDVNLFEANLCNANLTTAILTGVTSGKIKSNCKTILPAKYRIVNGYLIGPQVNLSNAVLTGANLSNCNLYGANLTGVISGNITNYYHIILPEDYQIINGYIIGPNVNLFGANLFNTDLTIAILTDIESGEIKSNSNTKLPLNYYIVNGYLIGQQVNLSGANLTNANLSGKNLSNCNLTNAILIGANLTNCDLSNANLNGVISGKIKNYSHVILPEKYQIVNGYLIGPDVNLSGATFINAQLTGVDLINANLSYATFTNVNLSNSFLKYANLSYATLTNVDLTEAYLKNAVLSYANIQDSILPKNKLDNANMLCLRSKNITVDDGSNILMDEIPYKIVEGYIVGMAVDLSDADLSKGSFVGILGKFIKTNNKTIFPDNYIIKKYGTIVGPGVVLKYTETVDLNLSNLDLSNATISCFSSENMPYLVNSTLNGTTFEEFTGNFFCNYDTYLNG</sequence>
<name>A0A6C0F6N2_9ZZZZ</name>
<reference evidence="1" key="1">
    <citation type="journal article" date="2020" name="Nature">
        <title>Giant virus diversity and host interactions through global metagenomics.</title>
        <authorList>
            <person name="Schulz F."/>
            <person name="Roux S."/>
            <person name="Paez-Espino D."/>
            <person name="Jungbluth S."/>
            <person name="Walsh D.A."/>
            <person name="Denef V.J."/>
            <person name="McMahon K.D."/>
            <person name="Konstantinidis K.T."/>
            <person name="Eloe-Fadrosh E.A."/>
            <person name="Kyrpides N.C."/>
            <person name="Woyke T."/>
        </authorList>
    </citation>
    <scope>NUCLEOTIDE SEQUENCE</scope>
    <source>
        <strain evidence="1">GVMAG-M-3300009182-46</strain>
    </source>
</reference>
<dbReference type="PANTHER" id="PTHR14136">
    <property type="entry name" value="BTB_POZ DOMAIN-CONTAINING PROTEIN KCTD9"/>
    <property type="match status" value="1"/>
</dbReference>
<dbReference type="Pfam" id="PF00805">
    <property type="entry name" value="Pentapeptide"/>
    <property type="match status" value="9"/>
</dbReference>
<dbReference type="Gene3D" id="2.160.20.80">
    <property type="entry name" value="E3 ubiquitin-protein ligase SopA"/>
    <property type="match status" value="7"/>
</dbReference>
<proteinExistence type="predicted"/>
<dbReference type="AlphaFoldDB" id="A0A6C0F6N2"/>
<organism evidence="1">
    <name type="scientific">viral metagenome</name>
    <dbReference type="NCBI Taxonomy" id="1070528"/>
    <lineage>
        <taxon>unclassified sequences</taxon>
        <taxon>metagenomes</taxon>
        <taxon>organismal metagenomes</taxon>
    </lineage>
</organism>
<accession>A0A6C0F6N2</accession>
<dbReference type="SUPFAM" id="SSF141571">
    <property type="entry name" value="Pentapeptide repeat-like"/>
    <property type="match status" value="4"/>
</dbReference>
<dbReference type="EMBL" id="MN739035">
    <property type="protein sequence ID" value="QHT36283.1"/>
    <property type="molecule type" value="Genomic_DNA"/>
</dbReference>
<protein>
    <submittedName>
        <fullName evidence="1">Uncharacterized protein</fullName>
    </submittedName>
</protein>